<reference evidence="10 11" key="1">
    <citation type="submission" date="2015-12" db="EMBL/GenBank/DDBJ databases">
        <title>Draft genome of the nematode, Onchocerca flexuosa.</title>
        <authorList>
            <person name="Mitreva M."/>
        </authorList>
    </citation>
    <scope>NUCLEOTIDE SEQUENCE [LARGE SCALE GENOMIC DNA]</scope>
    <source>
        <strain evidence="10">Red Deer</strain>
    </source>
</reference>
<keyword evidence="8" id="KW-0472">Membrane</keyword>
<organism evidence="10 11">
    <name type="scientific">Onchocerca flexuosa</name>
    <dbReference type="NCBI Taxonomy" id="387005"/>
    <lineage>
        <taxon>Eukaryota</taxon>
        <taxon>Metazoa</taxon>
        <taxon>Ecdysozoa</taxon>
        <taxon>Nematoda</taxon>
        <taxon>Chromadorea</taxon>
        <taxon>Rhabditida</taxon>
        <taxon>Spirurina</taxon>
        <taxon>Spiruromorpha</taxon>
        <taxon>Filarioidea</taxon>
        <taxon>Onchocercidae</taxon>
        <taxon>Onchocerca</taxon>
    </lineage>
</organism>
<dbReference type="Proteomes" id="UP000242913">
    <property type="component" value="Unassembled WGS sequence"/>
</dbReference>
<proteinExistence type="inferred from homology"/>
<evidence type="ECO:0000256" key="6">
    <source>
        <dbReference type="ARBA" id="ARBA00023128"/>
    </source>
</evidence>
<evidence type="ECO:0000256" key="5">
    <source>
        <dbReference type="ARBA" id="ARBA00023010"/>
    </source>
</evidence>
<dbReference type="AlphaFoldDB" id="A0A238BUQ2"/>
<evidence type="ECO:0000313" key="10">
    <source>
        <dbReference type="EMBL" id="OZC09002.1"/>
    </source>
</evidence>
<comment type="subcellular location">
    <subcellularLocation>
        <location evidence="8">Mitochondrion inner membrane</location>
        <topology evidence="8">Peripheral membrane protein</topology>
        <orientation evidence="8">Intermembrane side</orientation>
    </subcellularLocation>
</comment>
<feature type="domain" description="Tim10-like" evidence="9">
    <location>
        <begin position="3"/>
        <end position="44"/>
    </location>
</feature>
<evidence type="ECO:0000256" key="8">
    <source>
        <dbReference type="RuleBase" id="RU367043"/>
    </source>
</evidence>
<accession>A0A238BUQ2</accession>
<comment type="similarity">
    <text evidence="8">Belongs to the small Tim family.</text>
</comment>
<dbReference type="Gene3D" id="1.10.287.810">
    <property type="entry name" value="Mitochondrial import inner membrane translocase subunit tim13 like domains"/>
    <property type="match status" value="1"/>
</dbReference>
<dbReference type="Pfam" id="PF02953">
    <property type="entry name" value="zf-Tim10_DDP"/>
    <property type="match status" value="1"/>
</dbReference>
<dbReference type="GO" id="GO:0046872">
    <property type="term" value="F:metal ion binding"/>
    <property type="evidence" value="ECO:0007669"/>
    <property type="project" value="UniProtKB-KW"/>
</dbReference>
<evidence type="ECO:0000256" key="1">
    <source>
        <dbReference type="ARBA" id="ARBA00022448"/>
    </source>
</evidence>
<comment type="subunit">
    <text evidence="8">Heterohexamer.</text>
</comment>
<gene>
    <name evidence="10" type="ORF">X798_03932</name>
</gene>
<evidence type="ECO:0000256" key="4">
    <source>
        <dbReference type="ARBA" id="ARBA00022927"/>
    </source>
</evidence>
<protein>
    <recommendedName>
        <fullName evidence="8">Mitochondrial import inner membrane translocase subunit</fullName>
    </recommendedName>
</protein>
<evidence type="ECO:0000256" key="2">
    <source>
        <dbReference type="ARBA" id="ARBA00022723"/>
    </source>
</evidence>
<keyword evidence="8" id="KW-0143">Chaperone</keyword>
<dbReference type="GO" id="GO:0015031">
    <property type="term" value="P:protein transport"/>
    <property type="evidence" value="ECO:0007669"/>
    <property type="project" value="UniProtKB-KW"/>
</dbReference>
<keyword evidence="6 8" id="KW-0496">Mitochondrion</keyword>
<name>A0A238BUQ2_9BILA</name>
<keyword evidence="8" id="KW-0999">Mitochondrion inner membrane</keyword>
<dbReference type="PANTHER" id="PTHR13172">
    <property type="entry name" value="MITOCHONDRIAL IMPORT INNER MEMBRANE TRANSLOCASE SUBUNIT TIM9B"/>
    <property type="match status" value="1"/>
</dbReference>
<evidence type="ECO:0000256" key="7">
    <source>
        <dbReference type="ARBA" id="ARBA00023157"/>
    </source>
</evidence>
<keyword evidence="11" id="KW-1185">Reference proteome</keyword>
<dbReference type="InterPro" id="IPR050673">
    <property type="entry name" value="Mito_inner_translocase_sub"/>
</dbReference>
<comment type="function">
    <text evidence="8">Mitochondrial intermembrane chaperone that participates in the import and insertion of some multi-pass transmembrane proteins into the mitochondrial inner membrane. Also required for the transfer of beta-barrel precursors from the TOM complex to the sorting and assembly machinery (SAM complex) of the outer membrane. Acts as a chaperone-like protein that protects the hydrophobic precursors from aggregation and guide them through the mitochondrial intermembrane space.</text>
</comment>
<keyword evidence="3" id="KW-0862">Zinc</keyword>
<keyword evidence="2" id="KW-0479">Metal-binding</keyword>
<evidence type="ECO:0000256" key="3">
    <source>
        <dbReference type="ARBA" id="ARBA00022833"/>
    </source>
</evidence>
<dbReference type="EMBL" id="KZ269998">
    <property type="protein sequence ID" value="OZC09002.1"/>
    <property type="molecule type" value="Genomic_DNA"/>
</dbReference>
<sequence length="102" mass="12078">MSAEITQLKEFLTVYNTLTDSCFRVCIREFNHHQLIKSETECITKHIVNFNGKISYSEIPNLRFIKSHCTSIDKYMRTNQRLMLIFAEQAPNKLFRKEESSK</sequence>
<dbReference type="SUPFAM" id="SSF144122">
    <property type="entry name" value="Tim10-like"/>
    <property type="match status" value="1"/>
</dbReference>
<keyword evidence="7 8" id="KW-1015">Disulfide bond</keyword>
<keyword evidence="5 8" id="KW-0811">Translocation</keyword>
<keyword evidence="4 8" id="KW-0653">Protein transport</keyword>
<comment type="domain">
    <text evidence="8">The twin CX3C motif contains 4 conserved Cys residues that form 2 disulfide bonds in the mitochondrial intermembrane space.</text>
</comment>
<dbReference type="InterPro" id="IPR004217">
    <property type="entry name" value="Tim10-like"/>
</dbReference>
<dbReference type="InterPro" id="IPR035427">
    <property type="entry name" value="Tim10-like_dom_sf"/>
</dbReference>
<dbReference type="OrthoDB" id="1551503at2759"/>
<evidence type="ECO:0000313" key="11">
    <source>
        <dbReference type="Proteomes" id="UP000242913"/>
    </source>
</evidence>
<evidence type="ECO:0000259" key="9">
    <source>
        <dbReference type="Pfam" id="PF02953"/>
    </source>
</evidence>
<dbReference type="GO" id="GO:0005743">
    <property type="term" value="C:mitochondrial inner membrane"/>
    <property type="evidence" value="ECO:0007669"/>
    <property type="project" value="UniProtKB-SubCell"/>
</dbReference>
<keyword evidence="1 8" id="KW-0813">Transport</keyword>